<evidence type="ECO:0000256" key="1">
    <source>
        <dbReference type="ARBA" id="ARBA00010254"/>
    </source>
</evidence>
<evidence type="ECO:0000256" key="3">
    <source>
        <dbReference type="ARBA" id="ARBA00023274"/>
    </source>
</evidence>
<dbReference type="GO" id="GO:0006412">
    <property type="term" value="P:translation"/>
    <property type="evidence" value="ECO:0007669"/>
    <property type="project" value="InterPro"/>
</dbReference>
<dbReference type="InterPro" id="IPR012340">
    <property type="entry name" value="NA-bd_OB-fold"/>
</dbReference>
<comment type="similarity">
    <text evidence="1">Belongs to the universal ribosomal protein uS17 family.</text>
</comment>
<dbReference type="Gene3D" id="2.40.50.140">
    <property type="entry name" value="Nucleic acid-binding proteins"/>
    <property type="match status" value="1"/>
</dbReference>
<dbReference type="GO" id="GO:0003735">
    <property type="term" value="F:structural constituent of ribosome"/>
    <property type="evidence" value="ECO:0007669"/>
    <property type="project" value="InterPro"/>
</dbReference>
<dbReference type="InterPro" id="IPR000266">
    <property type="entry name" value="Ribosomal_uS17"/>
</dbReference>
<dbReference type="EMBL" id="LCMV01000010">
    <property type="protein sequence ID" value="KKU44167.1"/>
    <property type="molecule type" value="Genomic_DNA"/>
</dbReference>
<dbReference type="PANTHER" id="PTHR10744:SF1">
    <property type="entry name" value="SMALL RIBOSOMAL SUBUNIT PROTEIN US17M"/>
    <property type="match status" value="1"/>
</dbReference>
<accession>A0A0G1QH52</accession>
<protein>
    <submittedName>
        <fullName evidence="4">30S ribosomal protein S17</fullName>
    </submittedName>
</protein>
<dbReference type="AlphaFoldDB" id="A0A0G1QH52"/>
<gene>
    <name evidence="4" type="ORF">UX60_C0010G0006</name>
</gene>
<evidence type="ECO:0000313" key="4">
    <source>
        <dbReference type="EMBL" id="KKU44167.1"/>
    </source>
</evidence>
<organism evidence="4 5">
    <name type="scientific">Berkelbacteria bacterium GW2011_GWA2_46_7</name>
    <dbReference type="NCBI Taxonomy" id="1618335"/>
    <lineage>
        <taxon>Bacteria</taxon>
        <taxon>Candidatus Berkelbacteria</taxon>
    </lineage>
</organism>
<dbReference type="CDD" id="cd00364">
    <property type="entry name" value="Ribosomal_uS17"/>
    <property type="match status" value="1"/>
</dbReference>
<dbReference type="Pfam" id="PF00366">
    <property type="entry name" value="Ribosomal_S17"/>
    <property type="match status" value="1"/>
</dbReference>
<evidence type="ECO:0000313" key="5">
    <source>
        <dbReference type="Proteomes" id="UP000034487"/>
    </source>
</evidence>
<proteinExistence type="inferred from homology"/>
<keyword evidence="3" id="KW-0687">Ribonucleoprotein</keyword>
<reference evidence="4 5" key="1">
    <citation type="journal article" date="2015" name="Nature">
        <title>rRNA introns, odd ribosomes, and small enigmatic genomes across a large radiation of phyla.</title>
        <authorList>
            <person name="Brown C.T."/>
            <person name="Hug L.A."/>
            <person name="Thomas B.C."/>
            <person name="Sharon I."/>
            <person name="Castelle C.J."/>
            <person name="Singh A."/>
            <person name="Wilkins M.J."/>
            <person name="Williams K.H."/>
            <person name="Banfield J.F."/>
        </authorList>
    </citation>
    <scope>NUCLEOTIDE SEQUENCE [LARGE SCALE GENOMIC DNA]</scope>
</reference>
<sequence>MQKYLTGVVVTNTAKDTAVVEVVTWKTHRIFKKRYKRTGRYLVHNPDNTIEVGTKVEIIPTRPISKRKFWRIQPISERIVTKKKVAKKPIKTVVKKESK</sequence>
<dbReference type="GO" id="GO:0022627">
    <property type="term" value="C:cytosolic small ribosomal subunit"/>
    <property type="evidence" value="ECO:0007669"/>
    <property type="project" value="TreeGrafter"/>
</dbReference>
<keyword evidence="2 4" id="KW-0689">Ribosomal protein</keyword>
<evidence type="ECO:0000256" key="2">
    <source>
        <dbReference type="ARBA" id="ARBA00022980"/>
    </source>
</evidence>
<dbReference type="PANTHER" id="PTHR10744">
    <property type="entry name" value="40S RIBOSOMAL PROTEIN S11 FAMILY MEMBER"/>
    <property type="match status" value="1"/>
</dbReference>
<name>A0A0G1QH52_9BACT</name>
<comment type="caution">
    <text evidence="4">The sequence shown here is derived from an EMBL/GenBank/DDBJ whole genome shotgun (WGS) entry which is preliminary data.</text>
</comment>
<dbReference type="SUPFAM" id="SSF50249">
    <property type="entry name" value="Nucleic acid-binding proteins"/>
    <property type="match status" value="1"/>
</dbReference>
<dbReference type="Proteomes" id="UP000034487">
    <property type="component" value="Unassembled WGS sequence"/>
</dbReference>